<accession>A0ABV8TCR4</accession>
<dbReference type="RefSeq" id="WP_381738580.1">
    <property type="nucleotide sequence ID" value="NZ_JBHSDP010000011.1"/>
</dbReference>
<protein>
    <submittedName>
        <fullName evidence="1">HK97 gp10 family phage protein</fullName>
    </submittedName>
</protein>
<gene>
    <name evidence="1" type="ORF">ACFPC0_11100</name>
</gene>
<organism evidence="1 2">
    <name type="scientific">Streptomyces andamanensis</name>
    <dbReference type="NCBI Taxonomy" id="1565035"/>
    <lineage>
        <taxon>Bacteria</taxon>
        <taxon>Bacillati</taxon>
        <taxon>Actinomycetota</taxon>
        <taxon>Actinomycetes</taxon>
        <taxon>Kitasatosporales</taxon>
        <taxon>Streptomycetaceae</taxon>
        <taxon>Streptomyces</taxon>
    </lineage>
</organism>
<sequence length="153" mass="17292">MAVRVKFEWNEPEIDRLLRAPDGDVATYVRRVAEATRSLAVAMAPVDNGPLRASLRVEMEYSTKHVKAWVYSNLEYALYVHEGTGIYGPKGQPIRPVRAKFLRFEARNARTTPRGRGNIVFARQVRGARPNRFLLNALKASSPWPVDDTVVLT</sequence>
<proteinExistence type="predicted"/>
<name>A0ABV8TCR4_9ACTN</name>
<comment type="caution">
    <text evidence="1">The sequence shown here is derived from an EMBL/GenBank/DDBJ whole genome shotgun (WGS) entry which is preliminary data.</text>
</comment>
<reference evidence="2" key="1">
    <citation type="journal article" date="2019" name="Int. J. Syst. Evol. Microbiol.">
        <title>The Global Catalogue of Microorganisms (GCM) 10K type strain sequencing project: providing services to taxonomists for standard genome sequencing and annotation.</title>
        <authorList>
            <consortium name="The Broad Institute Genomics Platform"/>
            <consortium name="The Broad Institute Genome Sequencing Center for Infectious Disease"/>
            <person name="Wu L."/>
            <person name="Ma J."/>
        </authorList>
    </citation>
    <scope>NUCLEOTIDE SEQUENCE [LARGE SCALE GENOMIC DNA]</scope>
    <source>
        <strain evidence="2">PCU 347</strain>
    </source>
</reference>
<dbReference type="EMBL" id="JBHSDP010000011">
    <property type="protein sequence ID" value="MFC4328374.1"/>
    <property type="molecule type" value="Genomic_DNA"/>
</dbReference>
<dbReference type="Proteomes" id="UP001595824">
    <property type="component" value="Unassembled WGS sequence"/>
</dbReference>
<dbReference type="Pfam" id="PF04883">
    <property type="entry name" value="HK97-gp10_like"/>
    <property type="match status" value="1"/>
</dbReference>
<dbReference type="InterPro" id="IPR010064">
    <property type="entry name" value="HK97-gp10_tail"/>
</dbReference>
<evidence type="ECO:0000313" key="2">
    <source>
        <dbReference type="Proteomes" id="UP001595824"/>
    </source>
</evidence>
<keyword evidence="2" id="KW-1185">Reference proteome</keyword>
<evidence type="ECO:0000313" key="1">
    <source>
        <dbReference type="EMBL" id="MFC4328374.1"/>
    </source>
</evidence>